<evidence type="ECO:0000313" key="5">
    <source>
        <dbReference type="Proteomes" id="UP000256601"/>
    </source>
</evidence>
<feature type="transmembrane region" description="Helical" evidence="1">
    <location>
        <begin position="6"/>
        <end position="25"/>
    </location>
</feature>
<dbReference type="OrthoDB" id="4088558at2759"/>
<dbReference type="VEuPathDB" id="FungiDB:YALI0_C05841g"/>
<reference evidence="3 5" key="2">
    <citation type="submission" date="2018-07" db="EMBL/GenBank/DDBJ databases">
        <title>Draft Genome Assemblies for Five Robust Yarrowia lipolytica Strains Exhibiting High Lipid Production and Pentose Sugar Utilization and Sugar Alcohol Secretion from Undetoxified Lignocellulosic Biomass Hydrolysates.</title>
        <authorList>
            <consortium name="DOE Joint Genome Institute"/>
            <person name="Walker C."/>
            <person name="Ryu S."/>
            <person name="Na H."/>
            <person name="Zane M."/>
            <person name="LaButti K."/>
            <person name="Lipzen A."/>
            <person name="Haridas S."/>
            <person name="Barry K."/>
            <person name="Grigoriev I.V."/>
            <person name="Quarterman J."/>
            <person name="Slininger P."/>
            <person name="Dien B."/>
            <person name="Trinh C.T."/>
        </authorList>
    </citation>
    <scope>NUCLEOTIDE SEQUENCE [LARGE SCALE GENOMIC DNA]</scope>
    <source>
        <strain evidence="3 5">YB392</strain>
    </source>
</reference>
<feature type="transmembrane region" description="Helical" evidence="1">
    <location>
        <begin position="62"/>
        <end position="87"/>
    </location>
</feature>
<organism evidence="2 4">
    <name type="scientific">Yarrowia lipolytica</name>
    <name type="common">Candida lipolytica</name>
    <dbReference type="NCBI Taxonomy" id="4952"/>
    <lineage>
        <taxon>Eukaryota</taxon>
        <taxon>Fungi</taxon>
        <taxon>Dikarya</taxon>
        <taxon>Ascomycota</taxon>
        <taxon>Saccharomycotina</taxon>
        <taxon>Dipodascomycetes</taxon>
        <taxon>Dipodascales</taxon>
        <taxon>Dipodascales incertae sedis</taxon>
        <taxon>Yarrowia</taxon>
    </lineage>
</organism>
<dbReference type="EMBL" id="CP017555">
    <property type="protein sequence ID" value="AOW02396.1"/>
    <property type="molecule type" value="Genomic_DNA"/>
</dbReference>
<keyword evidence="1" id="KW-1133">Transmembrane helix</keyword>
<evidence type="ECO:0000256" key="1">
    <source>
        <dbReference type="SAM" id="Phobius"/>
    </source>
</evidence>
<proteinExistence type="predicted"/>
<dbReference type="AlphaFoldDB" id="A0A1D8N9T5"/>
<accession>A0A1D8N9T5</accession>
<dbReference type="GeneID" id="2909800"/>
<name>A0A1D8N9T5_YARLL</name>
<dbReference type="Proteomes" id="UP000256601">
    <property type="component" value="Unassembled WGS sequence"/>
</dbReference>
<protein>
    <submittedName>
        <fullName evidence="2">Uncharacterized protein</fullName>
    </submittedName>
</protein>
<keyword evidence="1" id="KW-0812">Transmembrane</keyword>
<evidence type="ECO:0000313" key="2">
    <source>
        <dbReference type="EMBL" id="AOW02396.1"/>
    </source>
</evidence>
<gene>
    <name evidence="3" type="ORF">B0I71DRAFT_32191</name>
    <name evidence="2" type="ORF">YALI1_C07519g</name>
</gene>
<evidence type="ECO:0000313" key="3">
    <source>
        <dbReference type="EMBL" id="RDW26345.1"/>
    </source>
</evidence>
<dbReference type="KEGG" id="yli:2909800"/>
<dbReference type="EMBL" id="KZ858981">
    <property type="protein sequence ID" value="RDW26345.1"/>
    <property type="molecule type" value="Genomic_DNA"/>
</dbReference>
<dbReference type="RefSeq" id="XP_501491.1">
    <property type="nucleotide sequence ID" value="XM_501491.1"/>
</dbReference>
<sequence length="219" mass="24646">MLPLLVISAISSFTLSGLVLLLPRLSSLFQLLVTWTVLSGAAGACWFSCFCVLKYSPTLYTPSLAILVSSAVFHLCNTTYLCAITWYRMVGTKKSRKARQEKFIQHERILSEYRDLAKTEWDKCYAGDSTCYEDTDGVDISSMDVDCENGRFSSSMESIMSTMGSVSITTDLTPEVSPTLPFPSFCRTPEISIFKNRDSITWDEIRNVDFLCDHVERMV</sequence>
<dbReference type="Proteomes" id="UP000182444">
    <property type="component" value="Chromosome 1C"/>
</dbReference>
<feature type="transmembrane region" description="Helical" evidence="1">
    <location>
        <begin position="32"/>
        <end position="56"/>
    </location>
</feature>
<reference evidence="2 4" key="1">
    <citation type="journal article" date="2016" name="PLoS ONE">
        <title>Sequence Assembly of Yarrowia lipolytica Strain W29/CLIB89 Shows Transposable Element Diversity.</title>
        <authorList>
            <person name="Magnan C."/>
            <person name="Yu J."/>
            <person name="Chang I."/>
            <person name="Jahn E."/>
            <person name="Kanomata Y."/>
            <person name="Wu J."/>
            <person name="Zeller M."/>
            <person name="Oakes M."/>
            <person name="Baldi P."/>
            <person name="Sandmeyer S."/>
        </authorList>
    </citation>
    <scope>NUCLEOTIDE SEQUENCE [LARGE SCALE GENOMIC DNA]</scope>
    <source>
        <strain evidence="2">CLIB89</strain>
        <strain evidence="4">CLIB89(W29)</strain>
    </source>
</reference>
<dbReference type="VEuPathDB" id="FungiDB:YALI1_C07519g"/>
<keyword evidence="1" id="KW-0472">Membrane</keyword>
<evidence type="ECO:0000313" key="4">
    <source>
        <dbReference type="Proteomes" id="UP000182444"/>
    </source>
</evidence>